<keyword evidence="3" id="KW-1185">Reference proteome</keyword>
<evidence type="ECO:0000313" key="2">
    <source>
        <dbReference type="EMBL" id="MFC3625362.1"/>
    </source>
</evidence>
<feature type="region of interest" description="Disordered" evidence="1">
    <location>
        <begin position="1"/>
        <end position="79"/>
    </location>
</feature>
<dbReference type="RefSeq" id="WP_390276872.1">
    <property type="nucleotide sequence ID" value="NZ_JBHRYH010000009.1"/>
</dbReference>
<feature type="compositionally biased region" description="Polar residues" evidence="1">
    <location>
        <begin position="1"/>
        <end position="10"/>
    </location>
</feature>
<feature type="compositionally biased region" description="Basic and acidic residues" evidence="1">
    <location>
        <begin position="25"/>
        <end position="35"/>
    </location>
</feature>
<accession>A0ABV7TRK7</accession>
<feature type="compositionally biased region" description="Low complexity" evidence="1">
    <location>
        <begin position="61"/>
        <end position="76"/>
    </location>
</feature>
<dbReference type="EMBL" id="JBHRYH010000009">
    <property type="protein sequence ID" value="MFC3625362.1"/>
    <property type="molecule type" value="Genomic_DNA"/>
</dbReference>
<comment type="caution">
    <text evidence="2">The sequence shown here is derived from an EMBL/GenBank/DDBJ whole genome shotgun (WGS) entry which is preliminary data.</text>
</comment>
<evidence type="ECO:0000313" key="3">
    <source>
        <dbReference type="Proteomes" id="UP001595636"/>
    </source>
</evidence>
<organism evidence="2 3">
    <name type="scientific">Vogesella amnigena</name>
    <dbReference type="NCBI Taxonomy" id="1507449"/>
    <lineage>
        <taxon>Bacteria</taxon>
        <taxon>Pseudomonadati</taxon>
        <taxon>Pseudomonadota</taxon>
        <taxon>Betaproteobacteria</taxon>
        <taxon>Neisseriales</taxon>
        <taxon>Chromobacteriaceae</taxon>
        <taxon>Vogesella</taxon>
    </lineage>
</organism>
<protein>
    <submittedName>
        <fullName evidence="2">DUF5610 domain-containing protein</fullName>
    </submittedName>
</protein>
<dbReference type="Proteomes" id="UP001595636">
    <property type="component" value="Unassembled WGS sequence"/>
</dbReference>
<sequence>MDISRVNNAGFTPPGQLVSAAAHARNAERKAEKQETVSLGQQQQEDLALTYSKPPASRGNTESQETQETQETQSTQGPQDLAALLEESDRKASEMLQLLGNLIQKQGLEWSKVASGEQQLSADPETIKAAQAAIGEDGEFGVRKTAERILSFARSMIGDDPSRLEAVRNAVTQGFDEAREMLGGTLPDISEQTYDTIMAEFDRWGQDGLPANGSIALPSQSSAQAAA</sequence>
<proteinExistence type="predicted"/>
<evidence type="ECO:0000256" key="1">
    <source>
        <dbReference type="SAM" id="MobiDB-lite"/>
    </source>
</evidence>
<gene>
    <name evidence="2" type="ORF">ACFOKJ_04265</name>
</gene>
<name>A0ABV7TRK7_9NEIS</name>
<reference evidence="3" key="1">
    <citation type="journal article" date="2019" name="Int. J. Syst. Evol. Microbiol.">
        <title>The Global Catalogue of Microorganisms (GCM) 10K type strain sequencing project: providing services to taxonomists for standard genome sequencing and annotation.</title>
        <authorList>
            <consortium name="The Broad Institute Genomics Platform"/>
            <consortium name="The Broad Institute Genome Sequencing Center for Infectious Disease"/>
            <person name="Wu L."/>
            <person name="Ma J."/>
        </authorList>
    </citation>
    <scope>NUCLEOTIDE SEQUENCE [LARGE SCALE GENOMIC DNA]</scope>
    <source>
        <strain evidence="3">KCTC 42195</strain>
    </source>
</reference>
<feature type="compositionally biased region" description="Polar residues" evidence="1">
    <location>
        <begin position="36"/>
        <end position="45"/>
    </location>
</feature>